<name>A0A4S8KQV0_DENBC</name>
<gene>
    <name evidence="1" type="ORF">K435DRAFT_811913</name>
</gene>
<organism evidence="1 2">
    <name type="scientific">Dendrothele bispora (strain CBS 962.96)</name>
    <dbReference type="NCBI Taxonomy" id="1314807"/>
    <lineage>
        <taxon>Eukaryota</taxon>
        <taxon>Fungi</taxon>
        <taxon>Dikarya</taxon>
        <taxon>Basidiomycota</taxon>
        <taxon>Agaricomycotina</taxon>
        <taxon>Agaricomycetes</taxon>
        <taxon>Agaricomycetidae</taxon>
        <taxon>Agaricales</taxon>
        <taxon>Agaricales incertae sedis</taxon>
        <taxon>Dendrothele</taxon>
    </lineage>
</organism>
<evidence type="ECO:0000313" key="1">
    <source>
        <dbReference type="EMBL" id="THU78030.1"/>
    </source>
</evidence>
<sequence>MENFSPTGHDGFRLEDWITVADSNDPSSASTPFDTNTWDTNAIATTAPFEQTNFFNTSLKLSHQRSVLFSDNSLRQALVDSDNFKLENDDTVTALSGDHTHPSLDQQGRGTLTLSTAFQATPSSNRPAPDIMLISSDAVVFCVDQQHQHFQTLVGNCCTTLCNPGPAIFLQPGNPNQRFRNLH</sequence>
<dbReference type="EMBL" id="ML180277">
    <property type="protein sequence ID" value="THU78030.1"/>
    <property type="molecule type" value="Genomic_DNA"/>
</dbReference>
<evidence type="ECO:0000313" key="2">
    <source>
        <dbReference type="Proteomes" id="UP000297245"/>
    </source>
</evidence>
<dbReference type="AlphaFoldDB" id="A0A4S8KQV0"/>
<dbReference type="Proteomes" id="UP000297245">
    <property type="component" value="Unassembled WGS sequence"/>
</dbReference>
<accession>A0A4S8KQV0</accession>
<protein>
    <submittedName>
        <fullName evidence="1">Uncharacterized protein</fullName>
    </submittedName>
</protein>
<reference evidence="1 2" key="1">
    <citation type="journal article" date="2019" name="Nat. Ecol. Evol.">
        <title>Megaphylogeny resolves global patterns of mushroom evolution.</title>
        <authorList>
            <person name="Varga T."/>
            <person name="Krizsan K."/>
            <person name="Foldi C."/>
            <person name="Dima B."/>
            <person name="Sanchez-Garcia M."/>
            <person name="Sanchez-Ramirez S."/>
            <person name="Szollosi G.J."/>
            <person name="Szarkandi J.G."/>
            <person name="Papp V."/>
            <person name="Albert L."/>
            <person name="Andreopoulos W."/>
            <person name="Angelini C."/>
            <person name="Antonin V."/>
            <person name="Barry K.W."/>
            <person name="Bougher N.L."/>
            <person name="Buchanan P."/>
            <person name="Buyck B."/>
            <person name="Bense V."/>
            <person name="Catcheside P."/>
            <person name="Chovatia M."/>
            <person name="Cooper J."/>
            <person name="Damon W."/>
            <person name="Desjardin D."/>
            <person name="Finy P."/>
            <person name="Geml J."/>
            <person name="Haridas S."/>
            <person name="Hughes K."/>
            <person name="Justo A."/>
            <person name="Karasinski D."/>
            <person name="Kautmanova I."/>
            <person name="Kiss B."/>
            <person name="Kocsube S."/>
            <person name="Kotiranta H."/>
            <person name="LaButti K.M."/>
            <person name="Lechner B.E."/>
            <person name="Liimatainen K."/>
            <person name="Lipzen A."/>
            <person name="Lukacs Z."/>
            <person name="Mihaltcheva S."/>
            <person name="Morgado L.N."/>
            <person name="Niskanen T."/>
            <person name="Noordeloos M.E."/>
            <person name="Ohm R.A."/>
            <person name="Ortiz-Santana B."/>
            <person name="Ovrebo C."/>
            <person name="Racz N."/>
            <person name="Riley R."/>
            <person name="Savchenko A."/>
            <person name="Shiryaev A."/>
            <person name="Soop K."/>
            <person name="Spirin V."/>
            <person name="Szebenyi C."/>
            <person name="Tomsovsky M."/>
            <person name="Tulloss R.E."/>
            <person name="Uehling J."/>
            <person name="Grigoriev I.V."/>
            <person name="Vagvolgyi C."/>
            <person name="Papp T."/>
            <person name="Martin F.M."/>
            <person name="Miettinen O."/>
            <person name="Hibbett D.S."/>
            <person name="Nagy L.G."/>
        </authorList>
    </citation>
    <scope>NUCLEOTIDE SEQUENCE [LARGE SCALE GENOMIC DNA]</scope>
    <source>
        <strain evidence="1 2">CBS 962.96</strain>
    </source>
</reference>
<keyword evidence="2" id="KW-1185">Reference proteome</keyword>
<proteinExistence type="predicted"/>